<dbReference type="AlphaFoldDB" id="A0A1F7FCT8"/>
<protein>
    <recommendedName>
        <fullName evidence="4">Prepilin type IV endopeptidase peptidase domain-containing protein</fullName>
    </recommendedName>
</protein>
<evidence type="ECO:0000313" key="5">
    <source>
        <dbReference type="EMBL" id="OGK04287.1"/>
    </source>
</evidence>
<gene>
    <name evidence="5" type="ORF">A2519_18175</name>
</gene>
<feature type="transmembrane region" description="Helical" evidence="3">
    <location>
        <begin position="53"/>
        <end position="69"/>
    </location>
</feature>
<dbReference type="EMBL" id="MFYX01000074">
    <property type="protein sequence ID" value="OGK04287.1"/>
    <property type="molecule type" value="Genomic_DNA"/>
</dbReference>
<keyword evidence="3" id="KW-0812">Transmembrane</keyword>
<organism evidence="5 6">
    <name type="scientific">Candidatus Raymondbacteria bacterium RIFOXYD12_FULL_49_13</name>
    <dbReference type="NCBI Taxonomy" id="1817890"/>
    <lineage>
        <taxon>Bacteria</taxon>
        <taxon>Raymondiibacteriota</taxon>
    </lineage>
</organism>
<dbReference type="GO" id="GO:0004190">
    <property type="term" value="F:aspartic-type endopeptidase activity"/>
    <property type="evidence" value="ECO:0007669"/>
    <property type="project" value="InterPro"/>
</dbReference>
<dbReference type="PANTHER" id="PTHR30487:SF0">
    <property type="entry name" value="PREPILIN LEADER PEPTIDASE_N-METHYLTRANSFERASE-RELATED"/>
    <property type="match status" value="1"/>
</dbReference>
<dbReference type="Pfam" id="PF01478">
    <property type="entry name" value="Peptidase_A24"/>
    <property type="match status" value="1"/>
</dbReference>
<dbReference type="PANTHER" id="PTHR30487">
    <property type="entry name" value="TYPE 4 PREPILIN-LIKE PROTEINS LEADER PEPTIDE-PROCESSING ENZYME"/>
    <property type="match status" value="1"/>
</dbReference>
<dbReference type="GO" id="GO:0006465">
    <property type="term" value="P:signal peptide processing"/>
    <property type="evidence" value="ECO:0007669"/>
    <property type="project" value="TreeGrafter"/>
</dbReference>
<comment type="similarity">
    <text evidence="1 2">Belongs to the peptidase A24 family.</text>
</comment>
<evidence type="ECO:0000259" key="4">
    <source>
        <dbReference type="Pfam" id="PF01478"/>
    </source>
</evidence>
<sequence length="154" mass="16238">MDQAFLGFILPVASIVPVTVFDLKYRIIPDWLTLPLLTAGLAFSCAPQGITPYLALAGVFCGGGTLWAIEWIGRHVTGKEGMGGGDIKYMAALGAFIGPIPALALLFIASITALLFSAGRACRTRQFLGATLPFGPFLCAGLICTLVLMKKGIF</sequence>
<accession>A0A1F7FCT8</accession>
<evidence type="ECO:0000256" key="3">
    <source>
        <dbReference type="SAM" id="Phobius"/>
    </source>
</evidence>
<dbReference type="Proteomes" id="UP000179243">
    <property type="component" value="Unassembled WGS sequence"/>
</dbReference>
<dbReference type="Gene3D" id="1.20.120.1220">
    <property type="match status" value="1"/>
</dbReference>
<dbReference type="InterPro" id="IPR050882">
    <property type="entry name" value="Prepilin_peptidase/N-MTase"/>
</dbReference>
<feature type="transmembrane region" description="Helical" evidence="3">
    <location>
        <begin position="27"/>
        <end position="46"/>
    </location>
</feature>
<evidence type="ECO:0000256" key="2">
    <source>
        <dbReference type="RuleBase" id="RU003793"/>
    </source>
</evidence>
<evidence type="ECO:0000313" key="6">
    <source>
        <dbReference type="Proteomes" id="UP000179243"/>
    </source>
</evidence>
<dbReference type="InterPro" id="IPR014032">
    <property type="entry name" value="Peptidase_A24A_bac"/>
</dbReference>
<comment type="caution">
    <text evidence="5">The sequence shown here is derived from an EMBL/GenBank/DDBJ whole genome shotgun (WGS) entry which is preliminary data.</text>
</comment>
<reference evidence="5 6" key="1">
    <citation type="journal article" date="2016" name="Nat. Commun.">
        <title>Thousands of microbial genomes shed light on interconnected biogeochemical processes in an aquifer system.</title>
        <authorList>
            <person name="Anantharaman K."/>
            <person name="Brown C.T."/>
            <person name="Hug L.A."/>
            <person name="Sharon I."/>
            <person name="Castelle C.J."/>
            <person name="Probst A.J."/>
            <person name="Thomas B.C."/>
            <person name="Singh A."/>
            <person name="Wilkins M.J."/>
            <person name="Karaoz U."/>
            <person name="Brodie E.L."/>
            <person name="Williams K.H."/>
            <person name="Hubbard S.S."/>
            <person name="Banfield J.F."/>
        </authorList>
    </citation>
    <scope>NUCLEOTIDE SEQUENCE [LARGE SCALE GENOMIC DNA]</scope>
</reference>
<name>A0A1F7FCT8_UNCRA</name>
<dbReference type="InterPro" id="IPR000045">
    <property type="entry name" value="Prepilin_IV_endopep_pep"/>
</dbReference>
<evidence type="ECO:0000256" key="1">
    <source>
        <dbReference type="ARBA" id="ARBA00005801"/>
    </source>
</evidence>
<dbReference type="PRINTS" id="PR00864">
    <property type="entry name" value="PREPILNPTASE"/>
</dbReference>
<keyword evidence="3" id="KW-0472">Membrane</keyword>
<feature type="transmembrane region" description="Helical" evidence="3">
    <location>
        <begin position="127"/>
        <end position="149"/>
    </location>
</feature>
<feature type="domain" description="Prepilin type IV endopeptidase peptidase" evidence="4">
    <location>
        <begin position="18"/>
        <end position="117"/>
    </location>
</feature>
<feature type="transmembrane region" description="Helical" evidence="3">
    <location>
        <begin position="89"/>
        <end position="115"/>
    </location>
</feature>
<keyword evidence="3" id="KW-1133">Transmembrane helix</keyword>
<proteinExistence type="inferred from homology"/>
<dbReference type="GO" id="GO:0005886">
    <property type="term" value="C:plasma membrane"/>
    <property type="evidence" value="ECO:0007669"/>
    <property type="project" value="TreeGrafter"/>
</dbReference>